<dbReference type="HOGENOM" id="CLU_000893_0_2_1"/>
<dbReference type="PANTHER" id="PTHR10048">
    <property type="entry name" value="PHOSPHATIDYLINOSITOL KINASE"/>
    <property type="match status" value="1"/>
</dbReference>
<dbReference type="PROSITE" id="PS00915">
    <property type="entry name" value="PI3_4_KINASE_1"/>
    <property type="match status" value="1"/>
</dbReference>
<comment type="similarity">
    <text evidence="2">Belongs to the PI3/PI4-kinase family. Type III PI4K subfamily.</text>
</comment>
<evidence type="ECO:0000256" key="1">
    <source>
        <dbReference type="ARBA" id="ARBA00001686"/>
    </source>
</evidence>
<dbReference type="FunFam" id="3.30.1010.10:FF:000014">
    <property type="entry name" value="Phosphatidylinositol 4-kinase STT4"/>
    <property type="match status" value="1"/>
</dbReference>
<keyword evidence="6" id="KW-0418">Kinase</keyword>
<evidence type="ECO:0000259" key="9">
    <source>
        <dbReference type="PROSITE" id="PS51545"/>
    </source>
</evidence>
<dbReference type="SMART" id="SM00145">
    <property type="entry name" value="PI3Ka"/>
    <property type="match status" value="1"/>
</dbReference>
<dbReference type="Gene3D" id="1.10.1070.11">
    <property type="entry name" value="Phosphatidylinositol 3-/4-kinase, catalytic domain"/>
    <property type="match status" value="1"/>
</dbReference>
<dbReference type="OrthoDB" id="10264149at2759"/>
<dbReference type="PANTHER" id="PTHR10048:SF15">
    <property type="entry name" value="PHOSPHATIDYLINOSITOL 4-KINASE ALPHA"/>
    <property type="match status" value="1"/>
</dbReference>
<dbReference type="Gene3D" id="1.25.40.70">
    <property type="entry name" value="Phosphatidylinositol 3-kinase, accessory domain (PIK)"/>
    <property type="match status" value="1"/>
</dbReference>
<keyword evidence="4" id="KW-0808">Transferase</keyword>
<keyword evidence="11" id="KW-1185">Reference proteome</keyword>
<dbReference type="GO" id="GO:0004430">
    <property type="term" value="F:1-phosphatidylinositol 4-kinase activity"/>
    <property type="evidence" value="ECO:0007669"/>
    <property type="project" value="UniProtKB-EC"/>
</dbReference>
<dbReference type="EMBL" id="GL883096">
    <property type="protein sequence ID" value="EGG09713.1"/>
    <property type="molecule type" value="Genomic_DNA"/>
</dbReference>
<organism evidence="11">
    <name type="scientific">Melampsora larici-populina (strain 98AG31 / pathotype 3-4-7)</name>
    <name type="common">Poplar leaf rust fungus</name>
    <dbReference type="NCBI Taxonomy" id="747676"/>
    <lineage>
        <taxon>Eukaryota</taxon>
        <taxon>Fungi</taxon>
        <taxon>Dikarya</taxon>
        <taxon>Basidiomycota</taxon>
        <taxon>Pucciniomycotina</taxon>
        <taxon>Pucciniomycetes</taxon>
        <taxon>Pucciniales</taxon>
        <taxon>Melampsoraceae</taxon>
        <taxon>Melampsora</taxon>
    </lineage>
</organism>
<accession>F4RCE1</accession>
<dbReference type="FunFam" id="1.25.40.70:FF:000011">
    <property type="entry name" value="Phosphatidylinositol 4-kinase alpha"/>
    <property type="match status" value="1"/>
</dbReference>
<dbReference type="SUPFAM" id="SSF48371">
    <property type="entry name" value="ARM repeat"/>
    <property type="match status" value="1"/>
</dbReference>
<dbReference type="GO" id="GO:0005886">
    <property type="term" value="C:plasma membrane"/>
    <property type="evidence" value="ECO:0007669"/>
    <property type="project" value="TreeGrafter"/>
</dbReference>
<dbReference type="InterPro" id="IPR015433">
    <property type="entry name" value="PI3/4_kinase"/>
</dbReference>
<dbReference type="GeneID" id="18928045"/>
<evidence type="ECO:0000256" key="5">
    <source>
        <dbReference type="ARBA" id="ARBA00022741"/>
    </source>
</evidence>
<evidence type="ECO:0000259" key="8">
    <source>
        <dbReference type="PROSITE" id="PS50290"/>
    </source>
</evidence>
<evidence type="ECO:0000256" key="6">
    <source>
        <dbReference type="ARBA" id="ARBA00022777"/>
    </source>
</evidence>
<dbReference type="PROSITE" id="PS00916">
    <property type="entry name" value="PI3_4_KINASE_2"/>
    <property type="match status" value="1"/>
</dbReference>
<dbReference type="InterPro" id="IPR000403">
    <property type="entry name" value="PI3/4_kinase_cat_dom"/>
</dbReference>
<feature type="domain" description="PIK helical" evidence="9">
    <location>
        <begin position="1071"/>
        <end position="1256"/>
    </location>
</feature>
<dbReference type="InterPro" id="IPR011009">
    <property type="entry name" value="Kinase-like_dom_sf"/>
</dbReference>
<feature type="domain" description="PI3K/PI4K catalytic" evidence="8">
    <location>
        <begin position="1357"/>
        <end position="1619"/>
    </location>
</feature>
<dbReference type="GO" id="GO:0005524">
    <property type="term" value="F:ATP binding"/>
    <property type="evidence" value="ECO:0007669"/>
    <property type="project" value="UniProtKB-KW"/>
</dbReference>
<dbReference type="Pfam" id="PF19274">
    <property type="entry name" value="PI4K_N"/>
    <property type="match status" value="2"/>
</dbReference>
<dbReference type="KEGG" id="mlr:MELLADRAFT_42408"/>
<evidence type="ECO:0000313" key="11">
    <source>
        <dbReference type="Proteomes" id="UP000001072"/>
    </source>
</evidence>
<keyword evidence="5" id="KW-0547">Nucleotide-binding</keyword>
<dbReference type="InterPro" id="IPR036940">
    <property type="entry name" value="PI3/4_kinase_cat_sf"/>
</dbReference>
<protein>
    <recommendedName>
        <fullName evidence="3">1-phosphatidylinositol 4-kinase</fullName>
        <ecNumber evidence="3">2.7.1.67</ecNumber>
    </recommendedName>
</protein>
<dbReference type="Pfam" id="PF00613">
    <property type="entry name" value="PI3Ka"/>
    <property type="match status" value="1"/>
</dbReference>
<evidence type="ECO:0000256" key="2">
    <source>
        <dbReference type="ARBA" id="ARBA00006209"/>
    </source>
</evidence>
<evidence type="ECO:0000313" key="10">
    <source>
        <dbReference type="EMBL" id="EGG09713.1"/>
    </source>
</evidence>
<reference evidence="11" key="1">
    <citation type="journal article" date="2011" name="Proc. Natl. Acad. Sci. U.S.A.">
        <title>Obligate biotrophy features unraveled by the genomic analysis of rust fungi.</title>
        <authorList>
            <person name="Duplessis S."/>
            <person name="Cuomo C.A."/>
            <person name="Lin Y.-C."/>
            <person name="Aerts A."/>
            <person name="Tisserant E."/>
            <person name="Veneault-Fourrey C."/>
            <person name="Joly D.L."/>
            <person name="Hacquard S."/>
            <person name="Amselem J."/>
            <person name="Cantarel B.L."/>
            <person name="Chiu R."/>
            <person name="Coutinho P.M."/>
            <person name="Feau N."/>
            <person name="Field M."/>
            <person name="Frey P."/>
            <person name="Gelhaye E."/>
            <person name="Goldberg J."/>
            <person name="Grabherr M.G."/>
            <person name="Kodira C.D."/>
            <person name="Kohler A."/>
            <person name="Kuees U."/>
            <person name="Lindquist E.A."/>
            <person name="Lucas S.M."/>
            <person name="Mago R."/>
            <person name="Mauceli E."/>
            <person name="Morin E."/>
            <person name="Murat C."/>
            <person name="Pangilinan J.L."/>
            <person name="Park R."/>
            <person name="Pearson M."/>
            <person name="Quesneville H."/>
            <person name="Rouhier N."/>
            <person name="Sakthikumar S."/>
            <person name="Salamov A.A."/>
            <person name="Schmutz J."/>
            <person name="Selles B."/>
            <person name="Shapiro H."/>
            <person name="Tanguay P."/>
            <person name="Tuskan G.A."/>
            <person name="Henrissat B."/>
            <person name="Van de Peer Y."/>
            <person name="Rouze P."/>
            <person name="Ellis J.G."/>
            <person name="Dodds P.N."/>
            <person name="Schein J.E."/>
            <person name="Zhong S."/>
            <person name="Hamelin R.C."/>
            <person name="Grigoriev I.V."/>
            <person name="Szabo L.J."/>
            <person name="Martin F."/>
        </authorList>
    </citation>
    <scope>NUCLEOTIDE SEQUENCE [LARGE SCALE GENOMIC DNA]</scope>
    <source>
        <strain evidence="11">98AG31 / pathotype 3-4-7</strain>
    </source>
</reference>
<sequence>MFQEYCDLYRDSPENDESDICLMEIVCEAMKLVTICFLVRDNVDAKTLDQIFLLHTEETLIIHPLIQATATDSLIILARNYPDLVTRISDALRLYIASPLPPPDDVPDEHDLAPSYAITAAAHGLAVCVELNDSNDFTKAIAHALLNHINISESDIDSSGSNLNASTNSIGRQATYLEAQKKHKAASPESQQLISINCLHALVALLKEIDQIELTSTIISLLLLRIKGAAPNLEAVILVGVADLALHINQQTFKESISTFSSINKNISLDDTEVATDAVFRTGIYKAQIKLSKALVGRDDLCEIYLEELLTLFIEKGQRIQTTHATLPTFSQLVNHLGVLIPAIGNLLQSKSSYNPHQTTSTKTSELFRNFWYICVLFGFLSSPSSSRTTSGTSVTPPDWLIASLRQIATKSPTLTHLTPIDYVTTQLDYNPILKFPEPATQEKKQELANVIPSHAGQIKGFTFIQTMFLLTVARLEIFRAEDCRASNMLEYLRHIHPDEVDVNNIFGCLVTISEKVLSTFISSFQQQAIRHSEVPHVYHQISEILKFTCHHSSKIRAIALRYCQDLIIAFPTLLCKFETVRDMLEMLTLLRLSCEGEYEDEYTPVYTFHSASANLTIELTDDYAVRHDTLNDLNKAIMYWLSIVIARAPLEMQSIFQRYLDAVSSNDALRSIGQVEMGKSVALELAKTLPPTSTLSHFPSWGNCKADLANDLARSFSSRMFYNGEATHLSSLPEVEFKSSLAEIKKNLHEINDQINSGLKKMTIEDLSSVLYKAGSHVLADSRPDLDLLFHIVSIPIKVFSPLSISLGLELWTWLIDVKPEVEIKLMTEVINMWAWTLRRRKGLFSSACDLINPLNQSIQFTPTDREEMKHRHNTVKRMLKPHHILLDFILSRFQAARYRNRTLVLITMRLLKNTLSNVNHWSTHPLSRELRIRLIIFGFSLCQGSRMEDNVEFNLREVCYLAGLDWFKLTPSFNFGSNRLQHESELRLLQDLLAMVIVDKPVNAHHLSSLDPGTKLNRLPGRTSATVASLRHSDRNHLFQLLLENEIIRLMAWQNPLSDVKRGKNVEPIISKATGEIRWRQIVQTAWSIDPELMIRLMERFKYPYIESEVIALVKKFPSQARKVSEALSYFVDGFDMTIAPNLHHILYWKKTPVVTALSFFLPQYDNDPILLQYAMRVLEEHPVEVTFFYIPQVVQALRTDGLGYVERFICETARVSQLFCHQIIWNMKANTHRGDDGIEPDPLKPALDRIIEKIVNSLSGEAEEFYKTEFSFFDEVTGISKSLREYLKKDKSEKKAKIAEELAKIKLVKGVYLPSNPDGTVVDIDRDSGRPLQSHAKTPFMATFKVHREKKIHVEDESDEITEGTDEKKGVDSWQAAIFKVGDDCRQDVLALQLIAIHKTIYETMCLDLHLVPYRVTATAPGCGVIDVIPNATSRDEMGRAKINDLHSFYIGKFGPSESVEYQKARMNFIRSMAAYSVMCYIIQIKDRHNGNIMIDGEGHITHIDFGFLFDIGPGGIKFEPNSFKLTGEMIVLMGGQNSTGFKSFQELVVKAFLIARPFVKEIVMLVKLMSDSQLPSFKGEGTMIRLMDRFKPNLNEREACFHMQGVIGNAKQNGLSLLYDEFQWMTNEIPYTHRDWIASAK</sequence>
<dbReference type="RefSeq" id="XP_007406767.1">
    <property type="nucleotide sequence ID" value="XM_007406705.1"/>
</dbReference>
<dbReference type="STRING" id="747676.F4RCE1"/>
<dbReference type="EC" id="2.7.1.67" evidence="3"/>
<proteinExistence type="inferred from homology"/>
<gene>
    <name evidence="10" type="ORF">MELLADRAFT_42408</name>
</gene>
<dbReference type="VEuPathDB" id="FungiDB:MELLADRAFT_42408"/>
<evidence type="ECO:0000256" key="4">
    <source>
        <dbReference type="ARBA" id="ARBA00022679"/>
    </source>
</evidence>
<dbReference type="FunFam" id="1.10.1070.11:FF:000012">
    <property type="entry name" value="Phosphatidylinositol 4-kinase alpha 1"/>
    <property type="match status" value="1"/>
</dbReference>
<dbReference type="SMART" id="SM00146">
    <property type="entry name" value="PI3Kc"/>
    <property type="match status" value="1"/>
</dbReference>
<dbReference type="Gene3D" id="3.30.1010.10">
    <property type="entry name" value="Phosphatidylinositol 3-kinase Catalytic Subunit, Chain A, domain 4"/>
    <property type="match status" value="1"/>
</dbReference>
<dbReference type="InterPro" id="IPR045495">
    <property type="entry name" value="PI4K_N"/>
</dbReference>
<dbReference type="GO" id="GO:0046854">
    <property type="term" value="P:phosphatidylinositol phosphate biosynthetic process"/>
    <property type="evidence" value="ECO:0007669"/>
    <property type="project" value="InterPro"/>
</dbReference>
<evidence type="ECO:0000256" key="3">
    <source>
        <dbReference type="ARBA" id="ARBA00012169"/>
    </source>
</evidence>
<dbReference type="PROSITE" id="PS50290">
    <property type="entry name" value="PI3_4_KINASE_3"/>
    <property type="match status" value="1"/>
</dbReference>
<dbReference type="InParanoid" id="F4RCE1"/>
<dbReference type="Proteomes" id="UP000001072">
    <property type="component" value="Unassembled WGS sequence"/>
</dbReference>
<dbReference type="CDD" id="cd05167">
    <property type="entry name" value="PI4Kc_III_alpha"/>
    <property type="match status" value="1"/>
</dbReference>
<dbReference type="InterPro" id="IPR042236">
    <property type="entry name" value="PI3K_accessory_sf"/>
</dbReference>
<dbReference type="GO" id="GO:0048015">
    <property type="term" value="P:phosphatidylinositol-mediated signaling"/>
    <property type="evidence" value="ECO:0007669"/>
    <property type="project" value="TreeGrafter"/>
</dbReference>
<dbReference type="InterPro" id="IPR016024">
    <property type="entry name" value="ARM-type_fold"/>
</dbReference>
<dbReference type="InterPro" id="IPR018936">
    <property type="entry name" value="PI3/4_kinase_CS"/>
</dbReference>
<comment type="catalytic activity">
    <reaction evidence="1">
        <text>a 1,2-diacyl-sn-glycero-3-phospho-(1D-myo-inositol) + ATP = a 1,2-diacyl-sn-glycero-3-phospho-(1D-myo-inositol 4-phosphate) + ADP + H(+)</text>
        <dbReference type="Rhea" id="RHEA:19877"/>
        <dbReference type="ChEBI" id="CHEBI:15378"/>
        <dbReference type="ChEBI" id="CHEBI:30616"/>
        <dbReference type="ChEBI" id="CHEBI:57880"/>
        <dbReference type="ChEBI" id="CHEBI:58178"/>
        <dbReference type="ChEBI" id="CHEBI:456216"/>
        <dbReference type="EC" id="2.7.1.67"/>
    </reaction>
</comment>
<keyword evidence="7" id="KW-0067">ATP-binding</keyword>
<name>F4RCE1_MELLP</name>
<dbReference type="eggNOG" id="KOG0902">
    <property type="taxonomic scope" value="Eukaryota"/>
</dbReference>
<dbReference type="FunCoup" id="F4RCE1">
    <property type="interactions" value="219"/>
</dbReference>
<dbReference type="InterPro" id="IPR001263">
    <property type="entry name" value="PI3K_accessory_dom"/>
</dbReference>
<dbReference type="GO" id="GO:0005737">
    <property type="term" value="C:cytoplasm"/>
    <property type="evidence" value="ECO:0007669"/>
    <property type="project" value="TreeGrafter"/>
</dbReference>
<dbReference type="Pfam" id="PF00454">
    <property type="entry name" value="PI3_PI4_kinase"/>
    <property type="match status" value="1"/>
</dbReference>
<dbReference type="PROSITE" id="PS51545">
    <property type="entry name" value="PIK_HELICAL"/>
    <property type="match status" value="1"/>
</dbReference>
<evidence type="ECO:0000256" key="7">
    <source>
        <dbReference type="ARBA" id="ARBA00022840"/>
    </source>
</evidence>
<dbReference type="SUPFAM" id="SSF56112">
    <property type="entry name" value="Protein kinase-like (PK-like)"/>
    <property type="match status" value="1"/>
</dbReference>